<accession>A0AAV9WLX2</accession>
<sequence>MSFPYSFQIKNLTSSVTLSYTATIWNPIGIAGASGSGSSAPTSIGPGTTATLTASGHGAFINYTVTGAPGSSYPVLQIRWLGVLSTGAALPGGPSGIWQGSPIPTDIYVDETDRTTDHVIYLRDSTPGKIKRGEVEARTPVPAKEIREIKRAEVEAKRRQVEERREALGGGQQEKRRAQPLGKYGRV</sequence>
<name>A0AAV9WLX2_9PEZI</name>
<dbReference type="AlphaFoldDB" id="A0AAV9WLX2"/>
<proteinExistence type="predicted"/>
<evidence type="ECO:0000313" key="3">
    <source>
        <dbReference type="Proteomes" id="UP001370758"/>
    </source>
</evidence>
<dbReference type="EMBL" id="JAVHJL010000002">
    <property type="protein sequence ID" value="KAK6510211.1"/>
    <property type="molecule type" value="Genomic_DNA"/>
</dbReference>
<dbReference type="Proteomes" id="UP001370758">
    <property type="component" value="Unassembled WGS sequence"/>
</dbReference>
<gene>
    <name evidence="2" type="ORF">TWF481_004927</name>
</gene>
<protein>
    <submittedName>
        <fullName evidence="2">Uncharacterized protein</fullName>
    </submittedName>
</protein>
<evidence type="ECO:0000313" key="2">
    <source>
        <dbReference type="EMBL" id="KAK6510211.1"/>
    </source>
</evidence>
<organism evidence="2 3">
    <name type="scientific">Arthrobotrys musiformis</name>
    <dbReference type="NCBI Taxonomy" id="47236"/>
    <lineage>
        <taxon>Eukaryota</taxon>
        <taxon>Fungi</taxon>
        <taxon>Dikarya</taxon>
        <taxon>Ascomycota</taxon>
        <taxon>Pezizomycotina</taxon>
        <taxon>Orbiliomycetes</taxon>
        <taxon>Orbiliales</taxon>
        <taxon>Orbiliaceae</taxon>
        <taxon>Arthrobotrys</taxon>
    </lineage>
</organism>
<feature type="compositionally biased region" description="Basic and acidic residues" evidence="1">
    <location>
        <begin position="155"/>
        <end position="177"/>
    </location>
</feature>
<evidence type="ECO:0000256" key="1">
    <source>
        <dbReference type="SAM" id="MobiDB-lite"/>
    </source>
</evidence>
<feature type="region of interest" description="Disordered" evidence="1">
    <location>
        <begin position="155"/>
        <end position="187"/>
    </location>
</feature>
<reference evidence="2 3" key="1">
    <citation type="submission" date="2023-08" db="EMBL/GenBank/DDBJ databases">
        <authorList>
            <person name="Palmer J.M."/>
        </authorList>
    </citation>
    <scope>NUCLEOTIDE SEQUENCE [LARGE SCALE GENOMIC DNA]</scope>
    <source>
        <strain evidence="2 3">TWF481</strain>
    </source>
</reference>
<keyword evidence="3" id="KW-1185">Reference proteome</keyword>
<comment type="caution">
    <text evidence="2">The sequence shown here is derived from an EMBL/GenBank/DDBJ whole genome shotgun (WGS) entry which is preliminary data.</text>
</comment>